<accession>A0A3N2DDF0</accession>
<dbReference type="AlphaFoldDB" id="A0A3N2DDF0"/>
<organism evidence="1 2">
    <name type="scientific">Salana multivorans</name>
    <dbReference type="NCBI Taxonomy" id="120377"/>
    <lineage>
        <taxon>Bacteria</taxon>
        <taxon>Bacillati</taxon>
        <taxon>Actinomycetota</taxon>
        <taxon>Actinomycetes</taxon>
        <taxon>Micrococcales</taxon>
        <taxon>Beutenbergiaceae</taxon>
        <taxon>Salana</taxon>
    </lineage>
</organism>
<keyword evidence="2" id="KW-1185">Reference proteome</keyword>
<proteinExistence type="predicted"/>
<gene>
    <name evidence="1" type="ORF">EDD28_2419</name>
</gene>
<protein>
    <submittedName>
        <fullName evidence="1">Uncharacterized protein</fullName>
    </submittedName>
</protein>
<dbReference type="EMBL" id="RKHQ01000001">
    <property type="protein sequence ID" value="ROR97810.1"/>
    <property type="molecule type" value="Genomic_DNA"/>
</dbReference>
<comment type="caution">
    <text evidence="1">The sequence shown here is derived from an EMBL/GenBank/DDBJ whole genome shotgun (WGS) entry which is preliminary data.</text>
</comment>
<evidence type="ECO:0000313" key="1">
    <source>
        <dbReference type="EMBL" id="ROR97810.1"/>
    </source>
</evidence>
<evidence type="ECO:0000313" key="2">
    <source>
        <dbReference type="Proteomes" id="UP000275356"/>
    </source>
</evidence>
<sequence>MVTPYPPQRRIDVALSIIGSSQGRHLPTVLGEVEHVLRGATAEDITLTRLLDTEEEMP</sequence>
<dbReference type="Proteomes" id="UP000275356">
    <property type="component" value="Unassembled WGS sequence"/>
</dbReference>
<name>A0A3N2DDF0_9MICO</name>
<reference evidence="1 2" key="1">
    <citation type="submission" date="2018-11" db="EMBL/GenBank/DDBJ databases">
        <title>Sequencing the genomes of 1000 actinobacteria strains.</title>
        <authorList>
            <person name="Klenk H.-P."/>
        </authorList>
    </citation>
    <scope>NUCLEOTIDE SEQUENCE [LARGE SCALE GENOMIC DNA]</scope>
    <source>
        <strain evidence="1 2">DSM 13521</strain>
    </source>
</reference>